<accession>A0A366KUU7</accession>
<gene>
    <name evidence="1" type="ORF">DRW42_15560</name>
</gene>
<keyword evidence="2" id="KW-1185">Reference proteome</keyword>
<dbReference type="Proteomes" id="UP000252081">
    <property type="component" value="Unassembled WGS sequence"/>
</dbReference>
<dbReference type="AlphaFoldDB" id="A0A366KUU7"/>
<proteinExistence type="predicted"/>
<comment type="caution">
    <text evidence="1">The sequence shown here is derived from an EMBL/GenBank/DDBJ whole genome shotgun (WGS) entry which is preliminary data.</text>
</comment>
<sequence length="822" mass="93202">MKIRIKILIFNDIILNMLSKFYLILICCLLLFFKAGAQDAKLDSVAENIHHYGLKLAKSSLFLHFDKAIYSNNDQVWFTGYLLKTITNLDQYHTLYLSLLNNIDSSIVLQEKFLIEKGFSFGGFTLPDSLPGGSYRFVANTNIKKNNEPDGEFIQNITVKSTTINPLTANISIFKAYDEQHKTGTALVKVLTGNNRFVENAEIKYQIGSDKHILLSGTAKSSVIGELMLDFPADKITEENNQLSITVKKGKDIRYAKFKLPVIKRSNYQIQFYPEGGYLVDQLASKVGFEIKNLEGTVLKAKAVLYENDVPTDTIESNSTGIGSFSIRPLASKKYFVKILNEHQDETKYALPIVLKDGVVLTTTTAIAENDFRIHLEANSQKKVHVLVHNFSNILLNTSLTLERNKTQSIRFRLDSVPVGLNAVSILDSNYRPIAERIFFAHYNQLNETELSTDKNEYNTRDQVNLKLTVSDHDKKPVDALVSIACVQINRLSNIHNQNISDYFYLQQYLKPLPNRPMGLKLVDQDYLNDILLVKTWSRYKWPETEIKAVSKQDVFSDLAYHGKITRKNKPLDKPMGLTTIAGENLNFLNTDSAGKFNIPYENLMIKEPKMRVWLAMTTAKYDQYDVNIDNPHDELKTYLIQRNFEALNTRSDVLNESNQSITSLAGIRLKEVTITKNTEATEFAKRTFNRCGDYVCRYNILNCPNHTADVGNSNPIKGKSYSTGRGGTMVYQGCTDEERKPNIMILKGINLPKEFYVSDITNKNEPINFATVYWNYQVLVKGETPVSFNTGDLTGQFKIIVQGVTNGGVVYGEKEIVVRSR</sequence>
<protein>
    <recommendedName>
        <fullName evidence="3">Macroglobulin domain-containing protein</fullName>
    </recommendedName>
</protein>
<dbReference type="Gene3D" id="2.60.40.1930">
    <property type="match status" value="1"/>
</dbReference>
<organism evidence="1 2">
    <name type="scientific">Pedobacter miscanthi</name>
    <dbReference type="NCBI Taxonomy" id="2259170"/>
    <lineage>
        <taxon>Bacteria</taxon>
        <taxon>Pseudomonadati</taxon>
        <taxon>Bacteroidota</taxon>
        <taxon>Sphingobacteriia</taxon>
        <taxon>Sphingobacteriales</taxon>
        <taxon>Sphingobacteriaceae</taxon>
        <taxon>Pedobacter</taxon>
    </lineage>
</organism>
<reference evidence="1 2" key="1">
    <citation type="submission" date="2018-07" db="EMBL/GenBank/DDBJ databases">
        <title>A draft genome of a endophytic bacteria, a new species of Pedobacter.</title>
        <authorList>
            <person name="Zhang Z.D."/>
            <person name="Chen Z.J."/>
        </authorList>
    </citation>
    <scope>NUCLEOTIDE SEQUENCE [LARGE SCALE GENOMIC DNA]</scope>
    <source>
        <strain evidence="1 2">RS10</strain>
    </source>
</reference>
<evidence type="ECO:0008006" key="3">
    <source>
        <dbReference type="Google" id="ProtNLM"/>
    </source>
</evidence>
<dbReference type="EMBL" id="QNQU01000013">
    <property type="protein sequence ID" value="RBQ05407.1"/>
    <property type="molecule type" value="Genomic_DNA"/>
</dbReference>
<evidence type="ECO:0000313" key="2">
    <source>
        <dbReference type="Proteomes" id="UP000252081"/>
    </source>
</evidence>
<name>A0A366KUU7_9SPHI</name>
<evidence type="ECO:0000313" key="1">
    <source>
        <dbReference type="EMBL" id="RBQ05407.1"/>
    </source>
</evidence>